<dbReference type="AlphaFoldDB" id="A0A8T1V999"/>
<sequence length="104" mass="10832">MSTGDMSIGGRGGEIAGVISASSSDEGFELDADRQQFEKFMVCTATGGELPVSGMDDTLSGIPGEAIELTETELAKQEALADAISLLPTPWHLPDELLFPSSGE</sequence>
<keyword evidence="2" id="KW-1185">Reference proteome</keyword>
<protein>
    <submittedName>
        <fullName evidence="1">Uncharacterized protein</fullName>
    </submittedName>
</protein>
<proteinExistence type="predicted"/>
<comment type="caution">
    <text evidence="1">The sequence shown here is derived from an EMBL/GenBank/DDBJ whole genome shotgun (WGS) entry which is preliminary data.</text>
</comment>
<evidence type="ECO:0000313" key="1">
    <source>
        <dbReference type="EMBL" id="KAG7376893.1"/>
    </source>
</evidence>
<gene>
    <name evidence="1" type="ORF">PHYPSEUDO_012565</name>
</gene>
<dbReference type="Proteomes" id="UP000694044">
    <property type="component" value="Unassembled WGS sequence"/>
</dbReference>
<accession>A0A8T1V999</accession>
<dbReference type="EMBL" id="JAGDFM010000608">
    <property type="protein sequence ID" value="KAG7376893.1"/>
    <property type="molecule type" value="Genomic_DNA"/>
</dbReference>
<reference evidence="1" key="1">
    <citation type="submission" date="2021-02" db="EMBL/GenBank/DDBJ databases">
        <authorList>
            <person name="Palmer J.M."/>
        </authorList>
    </citation>
    <scope>NUCLEOTIDE SEQUENCE</scope>
    <source>
        <strain evidence="1">SCRP734</strain>
    </source>
</reference>
<evidence type="ECO:0000313" key="2">
    <source>
        <dbReference type="Proteomes" id="UP000694044"/>
    </source>
</evidence>
<name>A0A8T1V999_9STRA</name>
<organism evidence="1 2">
    <name type="scientific">Phytophthora pseudosyringae</name>
    <dbReference type="NCBI Taxonomy" id="221518"/>
    <lineage>
        <taxon>Eukaryota</taxon>
        <taxon>Sar</taxon>
        <taxon>Stramenopiles</taxon>
        <taxon>Oomycota</taxon>
        <taxon>Peronosporomycetes</taxon>
        <taxon>Peronosporales</taxon>
        <taxon>Peronosporaceae</taxon>
        <taxon>Phytophthora</taxon>
    </lineage>
</organism>